<evidence type="ECO:0000313" key="4">
    <source>
        <dbReference type="Proteomes" id="UP001159427"/>
    </source>
</evidence>
<dbReference type="InterPro" id="IPR002035">
    <property type="entry name" value="VWF_A"/>
</dbReference>
<dbReference type="EMBL" id="CALNXI010000787">
    <property type="protein sequence ID" value="CAH3139629.1"/>
    <property type="molecule type" value="Genomic_DNA"/>
</dbReference>
<name>A0ABN8PAD8_9CNID</name>
<gene>
    <name evidence="3" type="ORF">PEVE_00041439</name>
</gene>
<dbReference type="SMART" id="SM00327">
    <property type="entry name" value="VWA"/>
    <property type="match status" value="1"/>
</dbReference>
<dbReference type="CDD" id="cd01450">
    <property type="entry name" value="vWFA_subfamily_ECM"/>
    <property type="match status" value="1"/>
</dbReference>
<dbReference type="InterPro" id="IPR036465">
    <property type="entry name" value="vWFA_dom_sf"/>
</dbReference>
<reference evidence="3 4" key="1">
    <citation type="submission" date="2022-05" db="EMBL/GenBank/DDBJ databases">
        <authorList>
            <consortium name="Genoscope - CEA"/>
            <person name="William W."/>
        </authorList>
    </citation>
    <scope>NUCLEOTIDE SEQUENCE [LARGE SCALE GENOMIC DNA]</scope>
</reference>
<comment type="caution">
    <text evidence="3">The sequence shown here is derived from an EMBL/GenBank/DDBJ whole genome shotgun (WGS) entry which is preliminary data.</text>
</comment>
<proteinExistence type="predicted"/>
<dbReference type="PANTHER" id="PTHR24020:SF20">
    <property type="entry name" value="PH DOMAIN-CONTAINING PROTEIN"/>
    <property type="match status" value="1"/>
</dbReference>
<dbReference type="PANTHER" id="PTHR24020">
    <property type="entry name" value="COLLAGEN ALPHA"/>
    <property type="match status" value="1"/>
</dbReference>
<feature type="non-terminal residue" evidence="3">
    <location>
        <position position="1"/>
    </location>
</feature>
<feature type="signal peptide" evidence="1">
    <location>
        <begin position="1"/>
        <end position="20"/>
    </location>
</feature>
<feature type="domain" description="VWFA" evidence="2">
    <location>
        <begin position="44"/>
        <end position="224"/>
    </location>
</feature>
<feature type="chain" id="PRO_5047120402" description="VWFA domain-containing protein" evidence="1">
    <location>
        <begin position="21"/>
        <end position="272"/>
    </location>
</feature>
<dbReference type="Gene3D" id="3.40.50.410">
    <property type="entry name" value="von Willebrand factor, type A domain"/>
    <property type="match status" value="1"/>
</dbReference>
<dbReference type="InterPro" id="IPR050525">
    <property type="entry name" value="ECM_Assembly_Org"/>
</dbReference>
<protein>
    <recommendedName>
        <fullName evidence="2">VWFA domain-containing protein</fullName>
    </recommendedName>
</protein>
<accession>A0ABN8PAD8</accession>
<dbReference type="Proteomes" id="UP001159427">
    <property type="component" value="Unassembled WGS sequence"/>
</dbReference>
<keyword evidence="1" id="KW-0732">Signal</keyword>
<dbReference type="PRINTS" id="PR00453">
    <property type="entry name" value="VWFADOMAIN"/>
</dbReference>
<dbReference type="SUPFAM" id="SSF53300">
    <property type="entry name" value="vWA-like"/>
    <property type="match status" value="1"/>
</dbReference>
<keyword evidence="4" id="KW-1185">Reference proteome</keyword>
<organism evidence="3 4">
    <name type="scientific">Porites evermanni</name>
    <dbReference type="NCBI Taxonomy" id="104178"/>
    <lineage>
        <taxon>Eukaryota</taxon>
        <taxon>Metazoa</taxon>
        <taxon>Cnidaria</taxon>
        <taxon>Anthozoa</taxon>
        <taxon>Hexacorallia</taxon>
        <taxon>Scleractinia</taxon>
        <taxon>Fungiina</taxon>
        <taxon>Poritidae</taxon>
        <taxon>Porites</taxon>
    </lineage>
</organism>
<evidence type="ECO:0000313" key="3">
    <source>
        <dbReference type="EMBL" id="CAH3139629.1"/>
    </source>
</evidence>
<dbReference type="PROSITE" id="PS50234">
    <property type="entry name" value="VWFA"/>
    <property type="match status" value="1"/>
</dbReference>
<evidence type="ECO:0000259" key="2">
    <source>
        <dbReference type="PROSITE" id="PS50234"/>
    </source>
</evidence>
<evidence type="ECO:0000256" key="1">
    <source>
        <dbReference type="SAM" id="SignalP"/>
    </source>
</evidence>
<sequence length="272" mass="30732">IKAALSTAVLLLAISPFAFAQSYLLAQQEFITLRKQLGINKISDILFLLDTSGNVSTYGFEAEKKFVMNFLSTITVSFEEARVAVIPFGNTASLYIHGVSNPSLDKDKCDLIQKLKQMPHSYAFATNTKGAFQLAYDVCVKKYSRNKVRTVVILITDGMWNWPFHDPNPIPIAQRLHAANVEVFAIGVGNFANLPDLQKLVKDPAKQAFHLKDFGELNELSLFVRGDPKRNWQPLESHKCNNNCKQLCICDLQNYDYKDLRQEVNQMPEDVK</sequence>
<dbReference type="Pfam" id="PF00092">
    <property type="entry name" value="VWA"/>
    <property type="match status" value="1"/>
</dbReference>